<dbReference type="InterPro" id="IPR008978">
    <property type="entry name" value="HSP20-like_chaperone"/>
</dbReference>
<dbReference type="InterPro" id="IPR002068">
    <property type="entry name" value="A-crystallin/Hsp20_dom"/>
</dbReference>
<proteinExistence type="inferred from homology"/>
<dbReference type="SUPFAM" id="SSF49764">
    <property type="entry name" value="HSP20-like chaperones"/>
    <property type="match status" value="1"/>
</dbReference>
<evidence type="ECO:0000259" key="3">
    <source>
        <dbReference type="PROSITE" id="PS01031"/>
    </source>
</evidence>
<dbReference type="Gene3D" id="2.60.40.790">
    <property type="match status" value="1"/>
</dbReference>
<dbReference type="CDD" id="cd06464">
    <property type="entry name" value="ACD_sHsps-like"/>
    <property type="match status" value="1"/>
</dbReference>
<organism evidence="4 5">
    <name type="scientific">candidate division WWE3 bacterium CSP1-7</name>
    <dbReference type="NCBI Taxonomy" id="1576480"/>
    <lineage>
        <taxon>Bacteria</taxon>
        <taxon>Katanobacteria</taxon>
    </lineage>
</organism>
<evidence type="ECO:0000313" key="5">
    <source>
        <dbReference type="Proteomes" id="UP000051297"/>
    </source>
</evidence>
<dbReference type="PROSITE" id="PS01031">
    <property type="entry name" value="SHSP"/>
    <property type="match status" value="1"/>
</dbReference>
<name>A0A0T5ZYC9_UNCKA</name>
<keyword evidence="4" id="KW-0346">Stress response</keyword>
<protein>
    <submittedName>
        <fullName evidence="4">Heat shock protein Hsp20</fullName>
    </submittedName>
</protein>
<dbReference type="EMBL" id="LDXK01000001">
    <property type="protein sequence ID" value="KRT67812.1"/>
    <property type="molecule type" value="Genomic_DNA"/>
</dbReference>
<dbReference type="Proteomes" id="UP000051297">
    <property type="component" value="Unassembled WGS sequence"/>
</dbReference>
<dbReference type="Pfam" id="PF00011">
    <property type="entry name" value="HSP20"/>
    <property type="match status" value="1"/>
</dbReference>
<dbReference type="InterPro" id="IPR031107">
    <property type="entry name" value="Small_HSP"/>
</dbReference>
<accession>A0A0T5ZYC9</accession>
<evidence type="ECO:0000313" key="4">
    <source>
        <dbReference type="EMBL" id="KRT67812.1"/>
    </source>
</evidence>
<comment type="similarity">
    <text evidence="1 2">Belongs to the small heat shock protein (HSP20) family.</text>
</comment>
<evidence type="ECO:0000256" key="2">
    <source>
        <dbReference type="RuleBase" id="RU003616"/>
    </source>
</evidence>
<reference evidence="4 5" key="1">
    <citation type="submission" date="2015-05" db="EMBL/GenBank/DDBJ databases">
        <title>Critical biogeochemical functions in the subsurface are associated with bacteria from new phyla and little studied lineages.</title>
        <authorList>
            <person name="Hug L.A."/>
            <person name="Thomas B.C."/>
            <person name="Sharon I."/>
            <person name="Brown C.T."/>
            <person name="Sharma R."/>
            <person name="Hettich R.L."/>
            <person name="Wilkins M.J."/>
            <person name="Williams K.H."/>
            <person name="Singh A."/>
            <person name="Banfield J.F."/>
        </authorList>
    </citation>
    <scope>NUCLEOTIDE SEQUENCE [LARGE SCALE GENOMIC DNA]</scope>
    <source>
        <strain evidence="4">CSP1-7</strain>
    </source>
</reference>
<dbReference type="AlphaFoldDB" id="A0A0T5ZYC9"/>
<dbReference type="PANTHER" id="PTHR11527">
    <property type="entry name" value="HEAT-SHOCK PROTEIN 20 FAMILY MEMBER"/>
    <property type="match status" value="1"/>
</dbReference>
<gene>
    <name evidence="4" type="ORF">XU08_C0001G0223</name>
</gene>
<evidence type="ECO:0000256" key="1">
    <source>
        <dbReference type="PROSITE-ProRule" id="PRU00285"/>
    </source>
</evidence>
<comment type="caution">
    <text evidence="4">The sequence shown here is derived from an EMBL/GenBank/DDBJ whole genome shotgun (WGS) entry which is preliminary data.</text>
</comment>
<sequence length="137" mass="15247">MANYDFDLPSIFRLFGYGGEEDLPRASSAGLSIYETKGELVVEAPVPGVKKDEVTVEVADGMIKIDAVHQETEEDKKEKTAVYRAQRMTEFHYSTTLPKEVEEKQARAKMEDGILKVRVPLKAGAKEKKSTVPVEGE</sequence>
<feature type="domain" description="SHSP" evidence="3">
    <location>
        <begin position="22"/>
        <end position="137"/>
    </location>
</feature>
<dbReference type="STRING" id="1576480.XU08_C0001G0223"/>